<dbReference type="PANTHER" id="PTHR47481">
    <property type="match status" value="1"/>
</dbReference>
<feature type="compositionally biased region" description="Gly residues" evidence="2">
    <location>
        <begin position="275"/>
        <end position="287"/>
    </location>
</feature>
<evidence type="ECO:0000313" key="4">
    <source>
        <dbReference type="EMBL" id="KAK1644341.1"/>
    </source>
</evidence>
<dbReference type="InterPro" id="IPR001878">
    <property type="entry name" value="Znf_CCHC"/>
</dbReference>
<dbReference type="EMBL" id="JAUUTY010000004">
    <property type="protein sequence ID" value="KAK1644341.1"/>
    <property type="molecule type" value="Genomic_DNA"/>
</dbReference>
<name>A0AAD8W5D3_LOLMU</name>
<proteinExistence type="predicted"/>
<evidence type="ECO:0000259" key="3">
    <source>
        <dbReference type="PROSITE" id="PS50158"/>
    </source>
</evidence>
<reference evidence="4" key="1">
    <citation type="submission" date="2023-07" db="EMBL/GenBank/DDBJ databases">
        <title>A chromosome-level genome assembly of Lolium multiflorum.</title>
        <authorList>
            <person name="Chen Y."/>
            <person name="Copetti D."/>
            <person name="Kolliker R."/>
            <person name="Studer B."/>
        </authorList>
    </citation>
    <scope>NUCLEOTIDE SEQUENCE</scope>
    <source>
        <strain evidence="4">02402/16</strain>
        <tissue evidence="4">Leaf</tissue>
    </source>
</reference>
<dbReference type="InterPro" id="IPR036875">
    <property type="entry name" value="Znf_CCHC_sf"/>
</dbReference>
<dbReference type="Pfam" id="PF14223">
    <property type="entry name" value="Retrotran_gag_2"/>
    <property type="match status" value="1"/>
</dbReference>
<gene>
    <name evidence="4" type="ORF">QYE76_062146</name>
</gene>
<comment type="caution">
    <text evidence="4">The sequence shown here is derived from an EMBL/GenBank/DDBJ whole genome shotgun (WGS) entry which is preliminary data.</text>
</comment>
<keyword evidence="5" id="KW-1185">Reference proteome</keyword>
<dbReference type="Proteomes" id="UP001231189">
    <property type="component" value="Unassembled WGS sequence"/>
</dbReference>
<dbReference type="PROSITE" id="PS50158">
    <property type="entry name" value="ZF_CCHC"/>
    <property type="match status" value="1"/>
</dbReference>
<organism evidence="4 5">
    <name type="scientific">Lolium multiflorum</name>
    <name type="common">Italian ryegrass</name>
    <name type="synonym">Lolium perenne subsp. multiflorum</name>
    <dbReference type="NCBI Taxonomy" id="4521"/>
    <lineage>
        <taxon>Eukaryota</taxon>
        <taxon>Viridiplantae</taxon>
        <taxon>Streptophyta</taxon>
        <taxon>Embryophyta</taxon>
        <taxon>Tracheophyta</taxon>
        <taxon>Spermatophyta</taxon>
        <taxon>Magnoliopsida</taxon>
        <taxon>Liliopsida</taxon>
        <taxon>Poales</taxon>
        <taxon>Poaceae</taxon>
        <taxon>BOP clade</taxon>
        <taxon>Pooideae</taxon>
        <taxon>Poodae</taxon>
        <taxon>Poeae</taxon>
        <taxon>Poeae Chloroplast Group 2 (Poeae type)</taxon>
        <taxon>Loliodinae</taxon>
        <taxon>Loliinae</taxon>
        <taxon>Lolium</taxon>
    </lineage>
</organism>
<accession>A0AAD8W5D3</accession>
<dbReference type="SMART" id="SM00343">
    <property type="entry name" value="ZnF_C2HC"/>
    <property type="match status" value="1"/>
</dbReference>
<keyword evidence="1" id="KW-0479">Metal-binding</keyword>
<keyword evidence="1" id="KW-0863">Zinc-finger</keyword>
<keyword evidence="1" id="KW-0862">Zinc</keyword>
<evidence type="ECO:0000313" key="5">
    <source>
        <dbReference type="Proteomes" id="UP001231189"/>
    </source>
</evidence>
<feature type="domain" description="CCHC-type" evidence="3">
    <location>
        <begin position="304"/>
        <end position="317"/>
    </location>
</feature>
<protein>
    <recommendedName>
        <fullName evidence="3">CCHC-type domain-containing protein</fullName>
    </recommendedName>
</protein>
<feature type="region of interest" description="Disordered" evidence="2">
    <location>
        <begin position="220"/>
        <end position="295"/>
    </location>
</feature>
<dbReference type="PANTHER" id="PTHR47481:SF31">
    <property type="entry name" value="OS01G0873500 PROTEIN"/>
    <property type="match status" value="1"/>
</dbReference>
<feature type="compositionally biased region" description="Polar residues" evidence="2">
    <location>
        <begin position="220"/>
        <end position="230"/>
    </location>
</feature>
<evidence type="ECO:0000256" key="1">
    <source>
        <dbReference type="PROSITE-ProRule" id="PRU00047"/>
    </source>
</evidence>
<feature type="compositionally biased region" description="Basic and acidic residues" evidence="2">
    <location>
        <begin position="247"/>
        <end position="271"/>
    </location>
</feature>
<dbReference type="GO" id="GO:0008270">
    <property type="term" value="F:zinc ion binding"/>
    <property type="evidence" value="ECO:0007669"/>
    <property type="project" value="UniProtKB-KW"/>
</dbReference>
<evidence type="ECO:0000256" key="2">
    <source>
        <dbReference type="SAM" id="MobiDB-lite"/>
    </source>
</evidence>
<dbReference type="SUPFAM" id="SSF57756">
    <property type="entry name" value="Retrovirus zinc finger-like domains"/>
    <property type="match status" value="1"/>
</dbReference>
<sequence length="546" mass="60475">MASSSSIAPINLGNSPSEKLTRKIFPLWCSMVLPAIRGAQLVGLLDSSDIEPPKELAPTAAEKTADDQAKPVPNPAYTAWLTRDQSVLSYLLQSLSLEILPHVHRIEIAAGVWQALEEMFAAQSEARVTNLLVALANTKKLQMTTAEFLTKMQGFADELVSAGHPLPDRQLVSYILAGIGGGYNSLVAALGVATTPITLSMLYSQLHAYDQLQEMLNASPSDEFETSANAASRHHRPQFFSNSGSGKPRDRGDRREECRDERRDGRRDERPSYQGRGGSRGPPGGGRGRGRGRRRTTPWVNATCQICNKEGHYAKNCWSRYEEDDGYGEKEINATYGVDTNWYQDSGATHHIIGELNNLSMRDTYKGYDKVNTSNGQEISFFRCKNPMASSSMSVTSQTMALGSPPTQLLTRENAIVWKDRIIPTLCSARVLHLVKGLDVVPPEEVEVDDIDGKKINVQNTEYVTWITRDQPVLSFTRWMMVEFSSRLLTWHTMEMTLHHVEVEDARVIVGAAIAMMTSMIMEDSIMGAVMVEDATLTTVTVTMNL</sequence>
<dbReference type="AlphaFoldDB" id="A0AAD8W5D3"/>
<dbReference type="GO" id="GO:0003676">
    <property type="term" value="F:nucleic acid binding"/>
    <property type="evidence" value="ECO:0007669"/>
    <property type="project" value="InterPro"/>
</dbReference>